<dbReference type="Proteomes" id="UP000318693">
    <property type="component" value="Unassembled WGS sequence"/>
</dbReference>
<feature type="region of interest" description="Disordered" evidence="7">
    <location>
        <begin position="310"/>
        <end position="331"/>
    </location>
</feature>
<dbReference type="InterPro" id="IPR049331">
    <property type="entry name" value="Top1B_N_bact"/>
</dbReference>
<keyword evidence="4" id="KW-0799">Topoisomerase</keyword>
<dbReference type="InterPro" id="IPR035447">
    <property type="entry name" value="DNA_topo_I_N_sf"/>
</dbReference>
<comment type="catalytic activity">
    <reaction evidence="1">
        <text>ATP-independent breakage of single-stranded DNA, followed by passage and rejoining.</text>
        <dbReference type="EC" id="5.6.2.1"/>
    </reaction>
</comment>
<keyword evidence="11" id="KW-1185">Reference proteome</keyword>
<feature type="domain" description="DNA topoisomerase I catalytic core eukaryotic-type" evidence="8">
    <location>
        <begin position="82"/>
        <end position="289"/>
    </location>
</feature>
<evidence type="ECO:0000259" key="8">
    <source>
        <dbReference type="Pfam" id="PF01028"/>
    </source>
</evidence>
<comment type="similarity">
    <text evidence="2">Belongs to the type IB topoisomerase family.</text>
</comment>
<gene>
    <name evidence="10" type="ORF">FJ693_15995</name>
</gene>
<dbReference type="Gene3D" id="1.10.132.120">
    <property type="match status" value="1"/>
</dbReference>
<dbReference type="Gene3D" id="3.30.66.10">
    <property type="entry name" value="DNA topoisomerase I domain"/>
    <property type="match status" value="1"/>
</dbReference>
<evidence type="ECO:0000259" key="9">
    <source>
        <dbReference type="Pfam" id="PF21338"/>
    </source>
</evidence>
<organism evidence="10 11">
    <name type="scientific">Georgenia yuyongxinii</name>
    <dbReference type="NCBI Taxonomy" id="2589797"/>
    <lineage>
        <taxon>Bacteria</taxon>
        <taxon>Bacillati</taxon>
        <taxon>Actinomycetota</taxon>
        <taxon>Actinomycetes</taxon>
        <taxon>Micrococcales</taxon>
        <taxon>Bogoriellaceae</taxon>
        <taxon>Georgenia</taxon>
    </lineage>
</organism>
<dbReference type="InterPro" id="IPR014711">
    <property type="entry name" value="TopoI_cat_a-hlx-sub_euk"/>
</dbReference>
<dbReference type="InterPro" id="IPR001631">
    <property type="entry name" value="TopoI"/>
</dbReference>
<evidence type="ECO:0000256" key="5">
    <source>
        <dbReference type="ARBA" id="ARBA00023125"/>
    </source>
</evidence>
<dbReference type="SUPFAM" id="SSF56349">
    <property type="entry name" value="DNA breaking-rejoining enzymes"/>
    <property type="match status" value="1"/>
</dbReference>
<accession>A0A552WMF0</accession>
<evidence type="ECO:0000256" key="6">
    <source>
        <dbReference type="ARBA" id="ARBA00023235"/>
    </source>
</evidence>
<evidence type="ECO:0000256" key="7">
    <source>
        <dbReference type="SAM" id="MobiDB-lite"/>
    </source>
</evidence>
<evidence type="ECO:0000256" key="2">
    <source>
        <dbReference type="ARBA" id="ARBA00006645"/>
    </source>
</evidence>
<name>A0A552WMF0_9MICO</name>
<dbReference type="Pfam" id="PF01028">
    <property type="entry name" value="Topoisom_I"/>
    <property type="match status" value="1"/>
</dbReference>
<dbReference type="Gene3D" id="3.90.15.10">
    <property type="entry name" value="Topoisomerase I, Chain A, domain 3"/>
    <property type="match status" value="1"/>
</dbReference>
<keyword evidence="6 10" id="KW-0413">Isomerase</keyword>
<evidence type="ECO:0000256" key="1">
    <source>
        <dbReference type="ARBA" id="ARBA00000213"/>
    </source>
</evidence>
<evidence type="ECO:0000313" key="11">
    <source>
        <dbReference type="Proteomes" id="UP000318693"/>
    </source>
</evidence>
<dbReference type="EMBL" id="VJXR01000062">
    <property type="protein sequence ID" value="TRW43874.1"/>
    <property type="molecule type" value="Genomic_DNA"/>
</dbReference>
<feature type="domain" description="DNA topoisomerase IB N-terminal" evidence="9">
    <location>
        <begin position="21"/>
        <end position="69"/>
    </location>
</feature>
<proteinExistence type="inferred from homology"/>
<dbReference type="GO" id="GO:0003917">
    <property type="term" value="F:DNA topoisomerase type I (single strand cut, ATP-independent) activity"/>
    <property type="evidence" value="ECO:0007669"/>
    <property type="project" value="UniProtKB-EC"/>
</dbReference>
<dbReference type="PRINTS" id="PR00416">
    <property type="entry name" value="EUTPISMRASEI"/>
</dbReference>
<dbReference type="AlphaFoldDB" id="A0A552WMF0"/>
<sequence>MRLRRVSVDSPGLGRRRAGRGWVYLDVDGSRITDPEVIARCKALVIPPAWRDVWICPAPNGHIQAVGTDDAGRRQYLYHPAWREKRDAEKHARVLELAQRLPAARRQVSIDLARPGMPHARALAVAFRLLDRGFFRVGGETYAEDNGSHGLATLRKDHVRIGKDGLLTFVYTAKSGQLRRLQLRDDDLVAPLRMLRRRRAGGEELLAYRDRGGWHDITSTDINAYIKDRVGSGASAKDFRTWHGTVLAALELAARTPDVESERALLRAEREAVAAVAGYLGNTPAVSRSAYIDSRLIELAHDGETVDPGLARRVIKPEEETPPDTRGKPERAVIDLLDESSEDASSG</sequence>
<reference evidence="10 11" key="1">
    <citation type="submission" date="2019-07" db="EMBL/GenBank/DDBJ databases">
        <title>Georgenia wutianyii sp. nov. and Georgenia *** sp. nov. isolated from plateau pika (Ochotona curzoniae) in the Qinghai-Tibet plateau of China.</title>
        <authorList>
            <person name="Tian Z."/>
        </authorList>
    </citation>
    <scope>NUCLEOTIDE SEQUENCE [LARGE SCALE GENOMIC DNA]</scope>
    <source>
        <strain evidence="10 11">Z446</strain>
    </source>
</reference>
<dbReference type="Pfam" id="PF21338">
    <property type="entry name" value="Top1B_N_bact"/>
    <property type="match status" value="1"/>
</dbReference>
<dbReference type="PROSITE" id="PS52038">
    <property type="entry name" value="TOPO_IB_2"/>
    <property type="match status" value="1"/>
</dbReference>
<feature type="compositionally biased region" description="Basic and acidic residues" evidence="7">
    <location>
        <begin position="315"/>
        <end position="331"/>
    </location>
</feature>
<dbReference type="SUPFAM" id="SSF55869">
    <property type="entry name" value="DNA topoisomerase I domain"/>
    <property type="match status" value="1"/>
</dbReference>
<dbReference type="GO" id="GO:0006265">
    <property type="term" value="P:DNA topological change"/>
    <property type="evidence" value="ECO:0007669"/>
    <property type="project" value="InterPro"/>
</dbReference>
<dbReference type="EC" id="5.6.2.1" evidence="3"/>
<evidence type="ECO:0000313" key="10">
    <source>
        <dbReference type="EMBL" id="TRW43874.1"/>
    </source>
</evidence>
<dbReference type="InterPro" id="IPR011010">
    <property type="entry name" value="DNA_brk_join_enz"/>
</dbReference>
<dbReference type="GO" id="GO:0003677">
    <property type="term" value="F:DNA binding"/>
    <property type="evidence" value="ECO:0007669"/>
    <property type="project" value="UniProtKB-KW"/>
</dbReference>
<keyword evidence="5" id="KW-0238">DNA-binding</keyword>
<comment type="caution">
    <text evidence="10">The sequence shown here is derived from an EMBL/GenBank/DDBJ whole genome shotgun (WGS) entry which is preliminary data.</text>
</comment>
<protein>
    <recommendedName>
        <fullName evidence="3">DNA topoisomerase</fullName>
        <ecNumber evidence="3">5.6.2.1</ecNumber>
    </recommendedName>
</protein>
<evidence type="ECO:0000256" key="3">
    <source>
        <dbReference type="ARBA" id="ARBA00012891"/>
    </source>
</evidence>
<evidence type="ECO:0000256" key="4">
    <source>
        <dbReference type="ARBA" id="ARBA00023029"/>
    </source>
</evidence>
<dbReference type="InterPro" id="IPR013500">
    <property type="entry name" value="TopoI_cat_euk"/>
</dbReference>